<name>A0A1G2GV47_9BACT</name>
<feature type="binding site" evidence="7">
    <location>
        <position position="925"/>
    </location>
    <ligand>
        <name>Zn(2+)</name>
        <dbReference type="ChEBI" id="CHEBI:29105"/>
        <label>2</label>
    </ligand>
</feature>
<gene>
    <name evidence="7" type="primary">rpoC</name>
    <name evidence="10" type="ORF">A3H64_03875</name>
</gene>
<feature type="binding site" evidence="7">
    <location>
        <position position="845"/>
    </location>
    <ligand>
        <name>Zn(2+)</name>
        <dbReference type="ChEBI" id="CHEBI:29105"/>
        <label>2</label>
    </ligand>
</feature>
<dbReference type="InterPro" id="IPR044893">
    <property type="entry name" value="RNA_pol_Rpb1_clamp_domain"/>
</dbReference>
<feature type="binding site" evidence="7">
    <location>
        <position position="521"/>
    </location>
    <ligand>
        <name>Mg(2+)</name>
        <dbReference type="ChEBI" id="CHEBI:18420"/>
    </ligand>
</feature>
<protein>
    <recommendedName>
        <fullName evidence="7">DNA-directed RNA polymerase subunit beta'</fullName>
        <shortName evidence="7">RNAP subunit beta'</shortName>
        <ecNumber evidence="7">2.7.7.6</ecNumber>
    </recommendedName>
    <alternativeName>
        <fullName evidence="7">RNA polymerase subunit beta'</fullName>
    </alternativeName>
    <alternativeName>
        <fullName evidence="7">Transcriptase subunit beta'</fullName>
    </alternativeName>
</protein>
<sequence>MLNLFITIKKHIRSNQKYMDTMEKENTFDQDFDGIRLRLASPKRIKEWSHGEVTKPETINYRTQRPERDGLFCEKIFGPEKDYECYCGKYRRIRYKGIVCDKCGVEVTRAIVRRERMGHIELASPVSHIWFLRGVPSKMSLLLDVSVSDLEKVIYFAGYIVKQVDEAKRSEVLTEIEREYKTKLKAGVRDKDSLKTAADEAKAEVKGIAKTQVLAEVEYHRLSLKYAGLFTAGIGAEVLREICEGINFAVIEPLLLAEAEMVTNPVQKRKVLRRIQLVRAMRDAGIRPEWVFLTTIPVIPPALRPMVPIDGGRHATSDVNDLYRRVINRNNRLKRLYELKAPEVICRNEKRMLQEAVDALIDNSIRRGQAVVTSQAQKRPLRSLADMLKGKQGRFRQNLLGKRVDYSGRSVIVVGPELKLHQCGLPKHMALELFRPFVIRKVIERGLAFNIRGAGRLIEEMTPDVWAILEEVVEGKYVLLNRAPTLHRLGIQAFQPLLIEGRAIQLHPLVCEAFNADFDGDQMAVHVPLTEEAQYEAREIMAADKNLLKPGTGEAIAGPQQDMVLGCYWLSQMWEGTRGEGKIFSDKEEAVLAYEHEVVNLHARIKVRLDIKSSELTETTAGRIIFNNILPKGFEFVNELLNKKLLKVLTSKIIRLYGAAGAAPVLDSIKDLGFEYATRSGISWGIADLPALPRKADIIKQGLADTQVVRDQFERGLLTDGERYAKVIEIWNAKVKPQIDKEVREAMDQKGPIFSMVNSAARGSWVQVNQMAGMKGMVVNPSGRIIELPIISSYKEGLNVLEYFISTHGARKGTADTALKTAAAGYLTRRLVDVAQDVVVVEEDCGDESGIVAYRRDSEEVNKSFASRMFGRTLLSDARHPETKKVLFKKGTLLSPDDADVVDKANVTEIHLRSPVTCKTRRGICRTCYGYDLGSNMLVRIGEAVGIVAAQAIGEPGTQLTMRTFHIGGVAGGGDITLGLPRVEEIFEIRTPKTTAIISEVSGKVFEIKEENRDRIVRVLPDDDDGTKRDVQEYTIPFGKTVVVNVDDTITKGQPLSDGVIDTKELFRVAGTGETQNYIIREIGKVYALQGSPINEKHIEVIVRQMFSRVRIKQVGNTRFSVDEVVEREQFLEENDRVLSTGKESAKGSRLLMGISKTASSTSSFLSAASFQETTRVLINTAIGGQEDRLRGLKENVIIGRLIPAGTGYRKDVPGATPPVSKLLEEDMDVEVVDEVVAEEV</sequence>
<dbReference type="GO" id="GO:0008270">
    <property type="term" value="F:zinc ion binding"/>
    <property type="evidence" value="ECO:0007669"/>
    <property type="project" value="UniProtKB-UniRule"/>
</dbReference>
<dbReference type="Pfam" id="PF05000">
    <property type="entry name" value="RNA_pol_Rpb1_4"/>
    <property type="match status" value="1"/>
</dbReference>
<dbReference type="InterPro" id="IPR038120">
    <property type="entry name" value="Rpb1_funnel_sf"/>
</dbReference>
<dbReference type="Gene3D" id="1.10.150.390">
    <property type="match status" value="1"/>
</dbReference>
<evidence type="ECO:0000313" key="10">
    <source>
        <dbReference type="EMBL" id="OGZ53980.1"/>
    </source>
</evidence>
<dbReference type="PANTHER" id="PTHR19376">
    <property type="entry name" value="DNA-DIRECTED RNA POLYMERASE"/>
    <property type="match status" value="1"/>
</dbReference>
<reference evidence="10 11" key="1">
    <citation type="journal article" date="2016" name="Nat. Commun.">
        <title>Thousands of microbial genomes shed light on interconnected biogeochemical processes in an aquifer system.</title>
        <authorList>
            <person name="Anantharaman K."/>
            <person name="Brown C.T."/>
            <person name="Hug L.A."/>
            <person name="Sharon I."/>
            <person name="Castelle C.J."/>
            <person name="Probst A.J."/>
            <person name="Thomas B.C."/>
            <person name="Singh A."/>
            <person name="Wilkins M.J."/>
            <person name="Karaoz U."/>
            <person name="Brodie E.L."/>
            <person name="Williams K.H."/>
            <person name="Hubbard S.S."/>
            <person name="Banfield J.F."/>
        </authorList>
    </citation>
    <scope>NUCLEOTIDE SEQUENCE [LARGE SCALE GENOMIC DNA]</scope>
</reference>
<keyword evidence="7" id="KW-0862">Zinc</keyword>
<dbReference type="GO" id="GO:0000287">
    <property type="term" value="F:magnesium ion binding"/>
    <property type="evidence" value="ECO:0007669"/>
    <property type="project" value="UniProtKB-UniRule"/>
</dbReference>
<dbReference type="GO" id="GO:0006351">
    <property type="term" value="P:DNA-templated transcription"/>
    <property type="evidence" value="ECO:0007669"/>
    <property type="project" value="UniProtKB-UniRule"/>
</dbReference>
<dbReference type="Pfam" id="PF00623">
    <property type="entry name" value="RNA_pol_Rpb1_2"/>
    <property type="match status" value="2"/>
</dbReference>
<evidence type="ECO:0000256" key="4">
    <source>
        <dbReference type="ARBA" id="ARBA00022723"/>
    </source>
</evidence>
<dbReference type="STRING" id="1802128.A3H64_03875"/>
<comment type="cofactor">
    <cofactor evidence="7">
        <name>Zn(2+)</name>
        <dbReference type="ChEBI" id="CHEBI:29105"/>
    </cofactor>
    <text evidence="7">Binds 2 Zn(2+) ions per subunit.</text>
</comment>
<feature type="binding site" evidence="7">
    <location>
        <position position="928"/>
    </location>
    <ligand>
        <name>Zn(2+)</name>
        <dbReference type="ChEBI" id="CHEBI:29105"/>
        <label>2</label>
    </ligand>
</feature>
<dbReference type="CDD" id="cd02655">
    <property type="entry name" value="RNAP_beta'_C"/>
    <property type="match status" value="1"/>
</dbReference>
<evidence type="ECO:0000259" key="9">
    <source>
        <dbReference type="SMART" id="SM00663"/>
    </source>
</evidence>
<dbReference type="Gene3D" id="4.10.860.120">
    <property type="entry name" value="RNA polymerase II, clamp domain"/>
    <property type="match status" value="1"/>
</dbReference>
<comment type="cofactor">
    <cofactor evidence="7">
        <name>Mg(2+)</name>
        <dbReference type="ChEBI" id="CHEBI:18420"/>
    </cofactor>
    <text evidence="7">Binds 1 Mg(2+) ion per subunit.</text>
</comment>
<feature type="binding site" evidence="7">
    <location>
        <position position="87"/>
    </location>
    <ligand>
        <name>Zn(2+)</name>
        <dbReference type="ChEBI" id="CHEBI:29105"/>
        <label>1</label>
    </ligand>
</feature>
<dbReference type="EMBL" id="MHNY01000050">
    <property type="protein sequence ID" value="OGZ53980.1"/>
    <property type="molecule type" value="Genomic_DNA"/>
</dbReference>
<proteinExistence type="inferred from homology"/>
<dbReference type="GO" id="GO:0003677">
    <property type="term" value="F:DNA binding"/>
    <property type="evidence" value="ECO:0007669"/>
    <property type="project" value="UniProtKB-UniRule"/>
</dbReference>
<dbReference type="InterPro" id="IPR045867">
    <property type="entry name" value="DNA-dir_RpoC_beta_prime"/>
</dbReference>
<comment type="function">
    <text evidence="7 8">DNA-dependent RNA polymerase catalyzes the transcription of DNA into RNA using the four ribonucleoside triphosphates as substrates.</text>
</comment>
<feature type="binding site" evidence="7">
    <location>
        <position position="519"/>
    </location>
    <ligand>
        <name>Mg(2+)</name>
        <dbReference type="ChEBI" id="CHEBI:18420"/>
    </ligand>
</feature>
<evidence type="ECO:0000256" key="2">
    <source>
        <dbReference type="ARBA" id="ARBA00022679"/>
    </source>
</evidence>
<dbReference type="Gene3D" id="1.10.1790.20">
    <property type="match status" value="1"/>
</dbReference>
<dbReference type="Gene3D" id="1.10.132.30">
    <property type="match status" value="1"/>
</dbReference>
<feature type="binding site" evidence="7">
    <location>
        <position position="100"/>
    </location>
    <ligand>
        <name>Zn(2+)</name>
        <dbReference type="ChEBI" id="CHEBI:29105"/>
        <label>1</label>
    </ligand>
</feature>
<keyword evidence="5 7" id="KW-0804">Transcription</keyword>
<dbReference type="Gene3D" id="1.10.274.100">
    <property type="entry name" value="RNA polymerase Rpb1, domain 3"/>
    <property type="match status" value="2"/>
</dbReference>
<dbReference type="InterPro" id="IPR000722">
    <property type="entry name" value="RNA_pol_asu"/>
</dbReference>
<feature type="domain" description="RNA polymerase N-terminal" evidence="9">
    <location>
        <begin position="289"/>
        <end position="571"/>
    </location>
</feature>
<keyword evidence="2 7" id="KW-0808">Transferase</keyword>
<evidence type="ECO:0000256" key="8">
    <source>
        <dbReference type="RuleBase" id="RU004279"/>
    </source>
</evidence>
<dbReference type="InterPro" id="IPR007066">
    <property type="entry name" value="RNA_pol_Rpb1_3"/>
</dbReference>
<evidence type="ECO:0000256" key="6">
    <source>
        <dbReference type="ARBA" id="ARBA00048552"/>
    </source>
</evidence>
<keyword evidence="4 7" id="KW-0479">Metal-binding</keyword>
<comment type="catalytic activity">
    <reaction evidence="6 7 8">
        <text>RNA(n) + a ribonucleoside 5'-triphosphate = RNA(n+1) + diphosphate</text>
        <dbReference type="Rhea" id="RHEA:21248"/>
        <dbReference type="Rhea" id="RHEA-COMP:14527"/>
        <dbReference type="Rhea" id="RHEA-COMP:17342"/>
        <dbReference type="ChEBI" id="CHEBI:33019"/>
        <dbReference type="ChEBI" id="CHEBI:61557"/>
        <dbReference type="ChEBI" id="CHEBI:140395"/>
        <dbReference type="EC" id="2.7.7.6"/>
    </reaction>
</comment>
<dbReference type="SMART" id="SM00663">
    <property type="entry name" value="RPOLA_N"/>
    <property type="match status" value="1"/>
</dbReference>
<dbReference type="Gene3D" id="2.40.50.100">
    <property type="match status" value="1"/>
</dbReference>
<feature type="binding site" evidence="7">
    <location>
        <position position="85"/>
    </location>
    <ligand>
        <name>Zn(2+)</name>
        <dbReference type="ChEBI" id="CHEBI:29105"/>
        <label>1</label>
    </ligand>
</feature>
<evidence type="ECO:0000256" key="7">
    <source>
        <dbReference type="HAMAP-Rule" id="MF_01322"/>
    </source>
</evidence>
<feature type="binding site" evidence="7">
    <location>
        <position position="517"/>
    </location>
    <ligand>
        <name>Mg(2+)</name>
        <dbReference type="ChEBI" id="CHEBI:18420"/>
    </ligand>
</feature>
<dbReference type="Gene3D" id="2.40.40.20">
    <property type="match status" value="1"/>
</dbReference>
<organism evidence="10 11">
    <name type="scientific">Candidatus Ryanbacteria bacterium RIFCSPLOWO2_02_FULL_45_11c</name>
    <dbReference type="NCBI Taxonomy" id="1802128"/>
    <lineage>
        <taxon>Bacteria</taxon>
        <taxon>Candidatus Ryaniibacteriota</taxon>
    </lineage>
</organism>
<comment type="caution">
    <text evidence="10">The sequence shown here is derived from an EMBL/GenBank/DDBJ whole genome shotgun (WGS) entry which is preliminary data.</text>
</comment>
<keyword evidence="3 7" id="KW-0548">Nucleotidyltransferase</keyword>
<feature type="binding site" evidence="7">
    <location>
        <position position="103"/>
    </location>
    <ligand>
        <name>Zn(2+)</name>
        <dbReference type="ChEBI" id="CHEBI:29105"/>
        <label>1</label>
    </ligand>
</feature>
<accession>A0A1G2GV47</accession>
<evidence type="ECO:0000256" key="1">
    <source>
        <dbReference type="ARBA" id="ARBA00022478"/>
    </source>
</evidence>
<dbReference type="InterPro" id="IPR007080">
    <property type="entry name" value="RNA_pol_Rpb1_1"/>
</dbReference>
<dbReference type="Pfam" id="PF04983">
    <property type="entry name" value="RNA_pol_Rpb1_3"/>
    <property type="match status" value="1"/>
</dbReference>
<keyword evidence="7" id="KW-0460">Magnesium</keyword>
<dbReference type="Gene3D" id="1.10.40.90">
    <property type="match status" value="1"/>
</dbReference>
<feature type="binding site" evidence="7">
    <location>
        <position position="918"/>
    </location>
    <ligand>
        <name>Zn(2+)</name>
        <dbReference type="ChEBI" id="CHEBI:29105"/>
        <label>2</label>
    </ligand>
</feature>
<dbReference type="Pfam" id="PF04997">
    <property type="entry name" value="RNA_pol_Rpb1_1"/>
    <property type="match status" value="1"/>
</dbReference>
<comment type="similarity">
    <text evidence="7 8">Belongs to the RNA polymerase beta' chain family.</text>
</comment>
<dbReference type="GO" id="GO:0000428">
    <property type="term" value="C:DNA-directed RNA polymerase complex"/>
    <property type="evidence" value="ECO:0007669"/>
    <property type="project" value="UniProtKB-KW"/>
</dbReference>
<comment type="subunit">
    <text evidence="7">The RNAP catalytic core consists of 2 alpha, 1 beta, 1 beta' and 1 omega subunit. When a sigma factor is associated with the core the holoenzyme is formed, which can initiate transcription.</text>
</comment>
<dbReference type="AlphaFoldDB" id="A0A1G2GV47"/>
<evidence type="ECO:0000313" key="11">
    <source>
        <dbReference type="Proteomes" id="UP000178186"/>
    </source>
</evidence>
<evidence type="ECO:0000256" key="3">
    <source>
        <dbReference type="ARBA" id="ARBA00022695"/>
    </source>
</evidence>
<dbReference type="InterPro" id="IPR007083">
    <property type="entry name" value="RNA_pol_Rpb1_4"/>
</dbReference>
<dbReference type="Pfam" id="PF04998">
    <property type="entry name" value="RNA_pol_Rpb1_5"/>
    <property type="match status" value="1"/>
</dbReference>
<dbReference type="InterPro" id="IPR007081">
    <property type="entry name" value="RNA_pol_Rpb1_5"/>
</dbReference>
<dbReference type="InterPro" id="IPR042102">
    <property type="entry name" value="RNA_pol_Rpb1_3_sf"/>
</dbReference>
<keyword evidence="1 7" id="KW-0240">DNA-directed RNA polymerase</keyword>
<dbReference type="PANTHER" id="PTHR19376:SF54">
    <property type="entry name" value="DNA-DIRECTED RNA POLYMERASE SUBUNIT BETA"/>
    <property type="match status" value="1"/>
</dbReference>
<dbReference type="SUPFAM" id="SSF64484">
    <property type="entry name" value="beta and beta-prime subunits of DNA dependent RNA-polymerase"/>
    <property type="match status" value="1"/>
</dbReference>
<dbReference type="InterPro" id="IPR012754">
    <property type="entry name" value="DNA-dir_RpoC_beta_prime_bact"/>
</dbReference>
<dbReference type="NCBIfam" id="TIGR02386">
    <property type="entry name" value="rpoC_TIGR"/>
    <property type="match status" value="1"/>
</dbReference>
<dbReference type="EC" id="2.7.7.6" evidence="7"/>
<dbReference type="CDD" id="cd01609">
    <property type="entry name" value="RNAP_beta'_N"/>
    <property type="match status" value="1"/>
</dbReference>
<dbReference type="InterPro" id="IPR006592">
    <property type="entry name" value="RNA_pol_N"/>
</dbReference>
<dbReference type="GO" id="GO:0003899">
    <property type="term" value="F:DNA-directed RNA polymerase activity"/>
    <property type="evidence" value="ECO:0007669"/>
    <property type="project" value="UniProtKB-UniRule"/>
</dbReference>
<evidence type="ECO:0000256" key="5">
    <source>
        <dbReference type="ARBA" id="ARBA00023163"/>
    </source>
</evidence>
<dbReference type="HAMAP" id="MF_01322">
    <property type="entry name" value="RNApol_bact_RpoC"/>
    <property type="match status" value="1"/>
</dbReference>
<dbReference type="Proteomes" id="UP000178186">
    <property type="component" value="Unassembled WGS sequence"/>
</dbReference>